<dbReference type="Pfam" id="PF18701">
    <property type="entry name" value="DUF5641"/>
    <property type="match status" value="1"/>
</dbReference>
<feature type="domain" description="Integrase catalytic" evidence="2">
    <location>
        <begin position="69"/>
        <end position="213"/>
    </location>
</feature>
<dbReference type="Proteomes" id="UP000887159">
    <property type="component" value="Unassembled WGS sequence"/>
</dbReference>
<evidence type="ECO:0000256" key="1">
    <source>
        <dbReference type="SAM" id="MobiDB-lite"/>
    </source>
</evidence>
<dbReference type="AlphaFoldDB" id="A0A8X6T1H7"/>
<feature type="region of interest" description="Disordered" evidence="1">
    <location>
        <begin position="362"/>
        <end position="398"/>
    </location>
</feature>
<comment type="caution">
    <text evidence="3">The sequence shown here is derived from an EMBL/GenBank/DDBJ whole genome shotgun (WGS) entry which is preliminary data.</text>
</comment>
<keyword evidence="4" id="KW-1185">Reference proteome</keyword>
<dbReference type="InterPro" id="IPR040676">
    <property type="entry name" value="DUF5641"/>
</dbReference>
<dbReference type="InterPro" id="IPR008042">
    <property type="entry name" value="Retrotrans_Pao"/>
</dbReference>
<feature type="region of interest" description="Disordered" evidence="1">
    <location>
        <begin position="297"/>
        <end position="325"/>
    </location>
</feature>
<accession>A0A8X6T1H7</accession>
<name>A0A8X6T1H7_TRICX</name>
<dbReference type="SUPFAM" id="SSF53098">
    <property type="entry name" value="Ribonuclease H-like"/>
    <property type="match status" value="1"/>
</dbReference>
<dbReference type="PROSITE" id="PS50994">
    <property type="entry name" value="INTEGRASE"/>
    <property type="match status" value="1"/>
</dbReference>
<feature type="compositionally biased region" description="Low complexity" evidence="1">
    <location>
        <begin position="377"/>
        <end position="392"/>
    </location>
</feature>
<evidence type="ECO:0000313" key="4">
    <source>
        <dbReference type="Proteomes" id="UP000887159"/>
    </source>
</evidence>
<dbReference type="GO" id="GO:0015074">
    <property type="term" value="P:DNA integration"/>
    <property type="evidence" value="ECO:0007669"/>
    <property type="project" value="InterPro"/>
</dbReference>
<evidence type="ECO:0000259" key="2">
    <source>
        <dbReference type="PROSITE" id="PS50994"/>
    </source>
</evidence>
<dbReference type="InterPro" id="IPR036397">
    <property type="entry name" value="RNaseH_sf"/>
</dbReference>
<dbReference type="PANTHER" id="PTHR47331">
    <property type="entry name" value="PHD-TYPE DOMAIN-CONTAINING PROTEIN"/>
    <property type="match status" value="1"/>
</dbReference>
<dbReference type="Gene3D" id="3.30.420.10">
    <property type="entry name" value="Ribonuclease H-like superfamily/Ribonuclease H"/>
    <property type="match status" value="1"/>
</dbReference>
<dbReference type="PANTHER" id="PTHR47331:SF2">
    <property type="match status" value="1"/>
</dbReference>
<protein>
    <submittedName>
        <fullName evidence="3">Integrase catalytic domain-containing protein</fullName>
    </submittedName>
</protein>
<feature type="compositionally biased region" description="Polar residues" evidence="1">
    <location>
        <begin position="298"/>
        <end position="318"/>
    </location>
</feature>
<dbReference type="GO" id="GO:0003676">
    <property type="term" value="F:nucleic acid binding"/>
    <property type="evidence" value="ECO:0007669"/>
    <property type="project" value="InterPro"/>
</dbReference>
<dbReference type="InterPro" id="IPR012337">
    <property type="entry name" value="RNaseH-like_sf"/>
</dbReference>
<dbReference type="InterPro" id="IPR001584">
    <property type="entry name" value="Integrase_cat-core"/>
</dbReference>
<organism evidence="3 4">
    <name type="scientific">Trichonephila clavipes</name>
    <name type="common">Golden silk orbweaver</name>
    <name type="synonym">Nephila clavipes</name>
    <dbReference type="NCBI Taxonomy" id="2585209"/>
    <lineage>
        <taxon>Eukaryota</taxon>
        <taxon>Metazoa</taxon>
        <taxon>Ecdysozoa</taxon>
        <taxon>Arthropoda</taxon>
        <taxon>Chelicerata</taxon>
        <taxon>Arachnida</taxon>
        <taxon>Araneae</taxon>
        <taxon>Araneomorphae</taxon>
        <taxon>Entelegynae</taxon>
        <taxon>Araneoidea</taxon>
        <taxon>Nephilidae</taxon>
        <taxon>Trichonephila</taxon>
    </lineage>
</organism>
<evidence type="ECO:0000313" key="3">
    <source>
        <dbReference type="EMBL" id="GFY19407.1"/>
    </source>
</evidence>
<sequence>MEIKLSWDSSLPDEIVKPFFKWWNEIKILSDVEIPHYFEINESTQMHVFVDACKEAYATCIFFRSNTSQGKFPVTRSVSLPSDRVKDAAVFEEVGVDLAGLLYVKRGDKFSIVLYTYAIYRALHIELVSSLSADAFLLYFRRFVARRGRPRTIYSDNSTNFRGAYNELADIDWNEVFRYAEIQRIAWKFIPPTAAWWGGFWERLGRTMKELLRRTLGEAIFTYEELITFYANVKSVIFTFIDISVLRYAGCNSNYARKSSNIQVDDIVLIGDDWKKRLQWHLASVIKLIPGKDGLVSGNDTTNPPLQKVQQTDSSVNYPNPDALKANEKPQVSSVSVLYYLKSKFSLVSALFSHTRAFGDRPRNLEPWSSDEDDTRAATPPLLTTTPAGGRLSSRQIQTHDIPATSLVTLTTKLPWAPRLAEVNVHKNYC</sequence>
<dbReference type="Pfam" id="PF05380">
    <property type="entry name" value="Peptidase_A17"/>
    <property type="match status" value="1"/>
</dbReference>
<gene>
    <name evidence="3" type="primary">AVEN_115855_1</name>
    <name evidence="3" type="ORF">TNCV_4127941</name>
</gene>
<reference evidence="3" key="1">
    <citation type="submission" date="2020-08" db="EMBL/GenBank/DDBJ databases">
        <title>Multicomponent nature underlies the extraordinary mechanical properties of spider dragline silk.</title>
        <authorList>
            <person name="Kono N."/>
            <person name="Nakamura H."/>
            <person name="Mori M."/>
            <person name="Yoshida Y."/>
            <person name="Ohtoshi R."/>
            <person name="Malay A.D."/>
            <person name="Moran D.A.P."/>
            <person name="Tomita M."/>
            <person name="Numata K."/>
            <person name="Arakawa K."/>
        </authorList>
    </citation>
    <scope>NUCLEOTIDE SEQUENCE</scope>
</reference>
<dbReference type="EMBL" id="BMAU01021352">
    <property type="protein sequence ID" value="GFY19407.1"/>
    <property type="molecule type" value="Genomic_DNA"/>
</dbReference>
<proteinExistence type="predicted"/>